<dbReference type="Pfam" id="PF21701">
    <property type="entry name" value="GLOD4_C"/>
    <property type="match status" value="1"/>
</dbReference>
<evidence type="ECO:0000313" key="2">
    <source>
        <dbReference type="EMBL" id="CAD5217643.1"/>
    </source>
</evidence>
<feature type="domain" description="VOC" evidence="1">
    <location>
        <begin position="4"/>
        <end position="126"/>
    </location>
</feature>
<dbReference type="Gene3D" id="3.10.180.10">
    <property type="entry name" value="2,3-Dihydroxybiphenyl 1,2-Dioxygenase, domain 1"/>
    <property type="match status" value="2"/>
</dbReference>
<gene>
    <name evidence="2" type="ORF">BOKJ2_LOCUS7190</name>
</gene>
<sequence>MAARALHYVFRIGSRQKSYDFYIKTLQMKVLRHEEFQDGCKATCNGPYDNSWSKTMVGYGHEDQHFVLELTYNYGVGKYRLGNDYEAIHIENDSVYQSLKDKAETGPENSLLVKDPDGHKFYVYPGKCENPVRKVSVNVKDLGKTREFWKDQIGMDEVSHTDDAYVLSFGKDQAAWEIRQLPQGTELDRAEAYGRIAFSYPTGKLQELQDKMKKIDPHYIQNELQKLDTPGKASVQVVILRDPNEHEICFVGEKEYLELSQFDHTADKSLQDSIAKDDSQK</sequence>
<proteinExistence type="predicted"/>
<dbReference type="PANTHER" id="PTHR46466">
    <property type="entry name" value="GLYOXALASE DOMAIN-CONTAINING PROTEIN 4"/>
    <property type="match status" value="1"/>
</dbReference>
<dbReference type="InterPro" id="IPR037523">
    <property type="entry name" value="VOC_core"/>
</dbReference>
<dbReference type="EMBL" id="CAJFCW020000003">
    <property type="protein sequence ID" value="CAG9108191.1"/>
    <property type="molecule type" value="Genomic_DNA"/>
</dbReference>
<dbReference type="PANTHER" id="PTHR46466:SF1">
    <property type="entry name" value="GLYOXALASE DOMAIN-CONTAINING PROTEIN 4"/>
    <property type="match status" value="1"/>
</dbReference>
<dbReference type="OrthoDB" id="1545884at2759"/>
<feature type="domain" description="VOC" evidence="1">
    <location>
        <begin position="131"/>
        <end position="253"/>
    </location>
</feature>
<dbReference type="InterPro" id="IPR043193">
    <property type="entry name" value="GLOD4"/>
</dbReference>
<protein>
    <recommendedName>
        <fullName evidence="1">VOC domain-containing protein</fullName>
    </recommendedName>
</protein>
<name>A0A811KQS6_9BILA</name>
<dbReference type="Proteomes" id="UP000614601">
    <property type="component" value="Unassembled WGS sequence"/>
</dbReference>
<comment type="caution">
    <text evidence="2">The sequence shown here is derived from an EMBL/GenBank/DDBJ whole genome shotgun (WGS) entry which is preliminary data.</text>
</comment>
<dbReference type="InterPro" id="IPR029068">
    <property type="entry name" value="Glyas_Bleomycin-R_OHBP_Dase"/>
</dbReference>
<accession>A0A811KQS6</accession>
<organism evidence="2 3">
    <name type="scientific">Bursaphelenchus okinawaensis</name>
    <dbReference type="NCBI Taxonomy" id="465554"/>
    <lineage>
        <taxon>Eukaryota</taxon>
        <taxon>Metazoa</taxon>
        <taxon>Ecdysozoa</taxon>
        <taxon>Nematoda</taxon>
        <taxon>Chromadorea</taxon>
        <taxon>Rhabditida</taxon>
        <taxon>Tylenchina</taxon>
        <taxon>Tylenchomorpha</taxon>
        <taxon>Aphelenchoidea</taxon>
        <taxon>Aphelenchoididae</taxon>
        <taxon>Bursaphelenchus</taxon>
    </lineage>
</organism>
<dbReference type="PROSITE" id="PS51819">
    <property type="entry name" value="VOC"/>
    <property type="match status" value="2"/>
</dbReference>
<evidence type="ECO:0000259" key="1">
    <source>
        <dbReference type="PROSITE" id="PS51819"/>
    </source>
</evidence>
<dbReference type="Proteomes" id="UP000783686">
    <property type="component" value="Unassembled WGS sequence"/>
</dbReference>
<keyword evidence="3" id="KW-1185">Reference proteome</keyword>
<dbReference type="AlphaFoldDB" id="A0A811KQS6"/>
<evidence type="ECO:0000313" key="3">
    <source>
        <dbReference type="Proteomes" id="UP000614601"/>
    </source>
</evidence>
<reference evidence="2" key="1">
    <citation type="submission" date="2020-09" db="EMBL/GenBank/DDBJ databases">
        <authorList>
            <person name="Kikuchi T."/>
        </authorList>
    </citation>
    <scope>NUCLEOTIDE SEQUENCE</scope>
    <source>
        <strain evidence="2">SH1</strain>
    </source>
</reference>
<dbReference type="SUPFAM" id="SSF54593">
    <property type="entry name" value="Glyoxalase/Bleomycin resistance protein/Dihydroxybiphenyl dioxygenase"/>
    <property type="match status" value="1"/>
</dbReference>
<dbReference type="EMBL" id="CAJFDH010000003">
    <property type="protein sequence ID" value="CAD5217643.1"/>
    <property type="molecule type" value="Genomic_DNA"/>
</dbReference>